<dbReference type="InterPro" id="IPR001496">
    <property type="entry name" value="SOCS_box"/>
</dbReference>
<dbReference type="PROSITE" id="PS50088">
    <property type="entry name" value="ANK_REPEAT"/>
    <property type="match status" value="2"/>
</dbReference>
<sequence length="268" mass="30012">MDVAIQCVSAVQANDISSLIRYLEGDIHQEVLDSCLCWASRLGNLNIVTLLATRGANLNANVWGGFTPLILSAMFSPNTEVLRYLIENGSNVNRCSIKLRQTALHAAAIRGHLESIKILLAAGADPDAQDYLWKTPLLHAVNNNNAACVKLLIQQNCDVNITGWVNGRSLSPLLLALMKNNLEITKMLILAGARFEKTVIDYPMNITNYYQIVEDNLNIELRPVYLQQQCRICIRQLLKPQFITKLRQIILPQRIKDFLSLSELNTDS</sequence>
<evidence type="ECO:0000313" key="6">
    <source>
        <dbReference type="Proteomes" id="UP001195483"/>
    </source>
</evidence>
<proteinExistence type="predicted"/>
<gene>
    <name evidence="5" type="ORF">CHS0354_026232</name>
</gene>
<dbReference type="PANTHER" id="PTHR24171">
    <property type="entry name" value="ANKYRIN REPEAT DOMAIN-CONTAINING PROTEIN 39-RELATED"/>
    <property type="match status" value="1"/>
</dbReference>
<dbReference type="AlphaFoldDB" id="A0AAE0TFA7"/>
<dbReference type="SUPFAM" id="SSF48403">
    <property type="entry name" value="Ankyrin repeat"/>
    <property type="match status" value="1"/>
</dbReference>
<dbReference type="Gene3D" id="1.25.40.20">
    <property type="entry name" value="Ankyrin repeat-containing domain"/>
    <property type="match status" value="1"/>
</dbReference>
<evidence type="ECO:0000313" key="5">
    <source>
        <dbReference type="EMBL" id="KAK3609312.1"/>
    </source>
</evidence>
<dbReference type="InterPro" id="IPR002110">
    <property type="entry name" value="Ankyrin_rpt"/>
</dbReference>
<keyword evidence="2 3" id="KW-0040">ANK repeat</keyword>
<dbReference type="GO" id="GO:0004842">
    <property type="term" value="F:ubiquitin-protein transferase activity"/>
    <property type="evidence" value="ECO:0007669"/>
    <property type="project" value="TreeGrafter"/>
</dbReference>
<keyword evidence="1" id="KW-0677">Repeat</keyword>
<dbReference type="GO" id="GO:0031436">
    <property type="term" value="C:BRCA1-BARD1 complex"/>
    <property type="evidence" value="ECO:0007669"/>
    <property type="project" value="TreeGrafter"/>
</dbReference>
<dbReference type="Gene3D" id="1.10.750.20">
    <property type="entry name" value="SOCS box"/>
    <property type="match status" value="1"/>
</dbReference>
<dbReference type="Proteomes" id="UP001195483">
    <property type="component" value="Unassembled WGS sequence"/>
</dbReference>
<dbReference type="Pfam" id="PF07525">
    <property type="entry name" value="SOCS_box"/>
    <property type="match status" value="1"/>
</dbReference>
<dbReference type="SMART" id="SM00969">
    <property type="entry name" value="SOCS_box"/>
    <property type="match status" value="1"/>
</dbReference>
<dbReference type="EMBL" id="JAEAOA010001570">
    <property type="protein sequence ID" value="KAK3609312.1"/>
    <property type="molecule type" value="Genomic_DNA"/>
</dbReference>
<dbReference type="Pfam" id="PF12796">
    <property type="entry name" value="Ank_2"/>
    <property type="match status" value="1"/>
</dbReference>
<dbReference type="GO" id="GO:0070531">
    <property type="term" value="C:BRCA1-A complex"/>
    <property type="evidence" value="ECO:0007669"/>
    <property type="project" value="TreeGrafter"/>
</dbReference>
<dbReference type="PANTHER" id="PTHR24171:SF8">
    <property type="entry name" value="BRCA1-ASSOCIATED RING DOMAIN PROTEIN 1"/>
    <property type="match status" value="1"/>
</dbReference>
<dbReference type="PROSITE" id="PS50297">
    <property type="entry name" value="ANK_REP_REGION"/>
    <property type="match status" value="2"/>
</dbReference>
<dbReference type="SMART" id="SM00248">
    <property type="entry name" value="ANK"/>
    <property type="match status" value="5"/>
</dbReference>
<protein>
    <recommendedName>
        <fullName evidence="4">SOCS box domain-containing protein</fullName>
    </recommendedName>
</protein>
<dbReference type="InterPro" id="IPR036770">
    <property type="entry name" value="Ankyrin_rpt-contain_sf"/>
</dbReference>
<evidence type="ECO:0000256" key="1">
    <source>
        <dbReference type="ARBA" id="ARBA00022737"/>
    </source>
</evidence>
<dbReference type="Pfam" id="PF00023">
    <property type="entry name" value="Ank"/>
    <property type="match status" value="1"/>
</dbReference>
<reference evidence="5" key="2">
    <citation type="journal article" date="2021" name="Genome Biol. Evol.">
        <title>Developing a high-quality reference genome for a parasitic bivalve with doubly uniparental inheritance (Bivalvia: Unionida).</title>
        <authorList>
            <person name="Smith C.H."/>
        </authorList>
    </citation>
    <scope>NUCLEOTIDE SEQUENCE</scope>
    <source>
        <strain evidence="5">CHS0354</strain>
        <tissue evidence="5">Mantle</tissue>
    </source>
</reference>
<dbReference type="PROSITE" id="PS50225">
    <property type="entry name" value="SOCS"/>
    <property type="match status" value="1"/>
</dbReference>
<reference evidence="5" key="3">
    <citation type="submission" date="2023-05" db="EMBL/GenBank/DDBJ databases">
        <authorList>
            <person name="Smith C.H."/>
        </authorList>
    </citation>
    <scope>NUCLEOTIDE SEQUENCE</scope>
    <source>
        <strain evidence="5">CHS0354</strain>
        <tissue evidence="5">Mantle</tissue>
    </source>
</reference>
<feature type="repeat" description="ANK" evidence="3">
    <location>
        <begin position="64"/>
        <end position="97"/>
    </location>
</feature>
<keyword evidence="6" id="KW-1185">Reference proteome</keyword>
<evidence type="ECO:0000259" key="4">
    <source>
        <dbReference type="PROSITE" id="PS50225"/>
    </source>
</evidence>
<organism evidence="5 6">
    <name type="scientific">Potamilus streckersoni</name>
    <dbReference type="NCBI Taxonomy" id="2493646"/>
    <lineage>
        <taxon>Eukaryota</taxon>
        <taxon>Metazoa</taxon>
        <taxon>Spiralia</taxon>
        <taxon>Lophotrochozoa</taxon>
        <taxon>Mollusca</taxon>
        <taxon>Bivalvia</taxon>
        <taxon>Autobranchia</taxon>
        <taxon>Heteroconchia</taxon>
        <taxon>Palaeoheterodonta</taxon>
        <taxon>Unionida</taxon>
        <taxon>Unionoidea</taxon>
        <taxon>Unionidae</taxon>
        <taxon>Ambleminae</taxon>
        <taxon>Lampsilini</taxon>
        <taxon>Potamilus</taxon>
    </lineage>
</organism>
<comment type="caution">
    <text evidence="5">The sequence shown here is derived from an EMBL/GenBank/DDBJ whole genome shotgun (WGS) entry which is preliminary data.</text>
</comment>
<dbReference type="GO" id="GO:0085020">
    <property type="term" value="P:protein K6-linked ubiquitination"/>
    <property type="evidence" value="ECO:0007669"/>
    <property type="project" value="TreeGrafter"/>
</dbReference>
<name>A0AAE0TFA7_9BIVA</name>
<evidence type="ECO:0000256" key="2">
    <source>
        <dbReference type="ARBA" id="ARBA00023043"/>
    </source>
</evidence>
<evidence type="ECO:0000256" key="3">
    <source>
        <dbReference type="PROSITE-ProRule" id="PRU00023"/>
    </source>
</evidence>
<feature type="repeat" description="ANK" evidence="3">
    <location>
        <begin position="99"/>
        <end position="131"/>
    </location>
</feature>
<accession>A0AAE0TFA7</accession>
<dbReference type="CDD" id="cd03587">
    <property type="entry name" value="SOCS"/>
    <property type="match status" value="1"/>
</dbReference>
<reference evidence="5" key="1">
    <citation type="journal article" date="2021" name="Genome Biol. Evol.">
        <title>A High-Quality Reference Genome for a Parasitic Bivalve with Doubly Uniparental Inheritance (Bivalvia: Unionida).</title>
        <authorList>
            <person name="Smith C.H."/>
        </authorList>
    </citation>
    <scope>NUCLEOTIDE SEQUENCE</scope>
    <source>
        <strain evidence="5">CHS0354</strain>
    </source>
</reference>
<feature type="domain" description="SOCS box" evidence="4">
    <location>
        <begin position="226"/>
        <end position="265"/>
    </location>
</feature>